<evidence type="ECO:0000313" key="4">
    <source>
        <dbReference type="Proteomes" id="UP000187406"/>
    </source>
</evidence>
<dbReference type="InterPro" id="IPR011050">
    <property type="entry name" value="Pectin_lyase_fold/virulence"/>
</dbReference>
<gene>
    <name evidence="3" type="ORF">CFOL_v3_12969</name>
</gene>
<dbReference type="InParanoid" id="A0A1Q3BNJ0"/>
<reference evidence="4" key="1">
    <citation type="submission" date="2016-04" db="EMBL/GenBank/DDBJ databases">
        <title>Cephalotus genome sequencing.</title>
        <authorList>
            <person name="Fukushima K."/>
            <person name="Hasebe M."/>
            <person name="Fang X."/>
        </authorList>
    </citation>
    <scope>NUCLEOTIDE SEQUENCE [LARGE SCALE GENOMIC DNA]</scope>
    <source>
        <strain evidence="4">cv. St1</strain>
    </source>
</reference>
<accession>A0A1Q3BNJ0</accession>
<evidence type="ECO:0000256" key="1">
    <source>
        <dbReference type="ARBA" id="ARBA00004191"/>
    </source>
</evidence>
<organism evidence="3 4">
    <name type="scientific">Cephalotus follicularis</name>
    <name type="common">Albany pitcher plant</name>
    <dbReference type="NCBI Taxonomy" id="3775"/>
    <lineage>
        <taxon>Eukaryota</taxon>
        <taxon>Viridiplantae</taxon>
        <taxon>Streptophyta</taxon>
        <taxon>Embryophyta</taxon>
        <taxon>Tracheophyta</taxon>
        <taxon>Spermatophyta</taxon>
        <taxon>Magnoliopsida</taxon>
        <taxon>eudicotyledons</taxon>
        <taxon>Gunneridae</taxon>
        <taxon>Pentapetalae</taxon>
        <taxon>rosids</taxon>
        <taxon>fabids</taxon>
        <taxon>Oxalidales</taxon>
        <taxon>Cephalotaceae</taxon>
        <taxon>Cephalotus</taxon>
    </lineage>
</organism>
<evidence type="ECO:0000256" key="2">
    <source>
        <dbReference type="ARBA" id="ARBA00022512"/>
    </source>
</evidence>
<dbReference type="EMBL" id="BDDD01000725">
    <property type="protein sequence ID" value="GAV69468.1"/>
    <property type="molecule type" value="Genomic_DNA"/>
</dbReference>
<comment type="subcellular location">
    <subcellularLocation>
        <location evidence="1">Secreted</location>
        <location evidence="1">Cell wall</location>
    </subcellularLocation>
</comment>
<dbReference type="AlphaFoldDB" id="A0A1Q3BNJ0"/>
<dbReference type="SUPFAM" id="SSF51126">
    <property type="entry name" value="Pectin lyase-like"/>
    <property type="match status" value="1"/>
</dbReference>
<keyword evidence="2" id="KW-0964">Secreted</keyword>
<dbReference type="STRING" id="3775.A0A1Q3BNJ0"/>
<protein>
    <submittedName>
        <fullName evidence="3">Uncharacterized protein</fullName>
    </submittedName>
</protein>
<comment type="caution">
    <text evidence="3">The sequence shown here is derived from an EMBL/GenBank/DDBJ whole genome shotgun (WGS) entry which is preliminary data.</text>
</comment>
<feature type="non-terminal residue" evidence="3">
    <location>
        <position position="1"/>
    </location>
</feature>
<dbReference type="Proteomes" id="UP000187406">
    <property type="component" value="Unassembled WGS sequence"/>
</dbReference>
<keyword evidence="4" id="KW-1185">Reference proteome</keyword>
<name>A0A1Q3BNJ0_CEPFO</name>
<dbReference type="Gene3D" id="2.160.20.10">
    <property type="entry name" value="Single-stranded right-handed beta-helix, Pectin lyase-like"/>
    <property type="match status" value="1"/>
</dbReference>
<sequence length="63" mass="6668">ANSDGTTDSSKAFLAAWTNECWFTMAATIGPCKNSAINIIIDGTLLAPADYRVIGNAGNWISF</sequence>
<dbReference type="OrthoDB" id="1046782at2759"/>
<dbReference type="InterPro" id="IPR012334">
    <property type="entry name" value="Pectin_lyas_fold"/>
</dbReference>
<keyword evidence="2" id="KW-0134">Cell wall</keyword>
<proteinExistence type="predicted"/>
<evidence type="ECO:0000313" key="3">
    <source>
        <dbReference type="EMBL" id="GAV69468.1"/>
    </source>
</evidence>